<evidence type="ECO:0000256" key="2">
    <source>
        <dbReference type="ARBA" id="ARBA00007620"/>
    </source>
</evidence>
<accession>A0A914BVS3</accession>
<organism evidence="8 9">
    <name type="scientific">Acrobeloides nanus</name>
    <dbReference type="NCBI Taxonomy" id="290746"/>
    <lineage>
        <taxon>Eukaryota</taxon>
        <taxon>Metazoa</taxon>
        <taxon>Ecdysozoa</taxon>
        <taxon>Nematoda</taxon>
        <taxon>Chromadorea</taxon>
        <taxon>Rhabditida</taxon>
        <taxon>Tylenchina</taxon>
        <taxon>Cephalobomorpha</taxon>
        <taxon>Cephaloboidea</taxon>
        <taxon>Cephalobidae</taxon>
        <taxon>Acrobeloides</taxon>
    </lineage>
</organism>
<dbReference type="AlphaFoldDB" id="A0A914BVS3"/>
<comment type="subcellular location">
    <subcellularLocation>
        <location evidence="1">Membrane</location>
        <topology evidence="1">Multi-pass membrane protein</topology>
    </subcellularLocation>
</comment>
<dbReference type="InterPro" id="IPR019547">
    <property type="entry name" value="Lipid_desat"/>
</dbReference>
<name>A0A914BVS3_9BILA</name>
<dbReference type="Pfam" id="PF10520">
    <property type="entry name" value="Lipid_desat"/>
    <property type="match status" value="1"/>
</dbReference>
<evidence type="ECO:0000313" key="8">
    <source>
        <dbReference type="Proteomes" id="UP000887540"/>
    </source>
</evidence>
<evidence type="ECO:0000259" key="7">
    <source>
        <dbReference type="Pfam" id="PF10520"/>
    </source>
</evidence>
<dbReference type="WBParaSite" id="ACRNAN_Path_1111.g4283.t1">
    <property type="protein sequence ID" value="ACRNAN_Path_1111.g4283.t1"/>
    <property type="gene ID" value="ACRNAN_Path_1111.g4283"/>
</dbReference>
<comment type="similarity">
    <text evidence="2">Belongs to the fatty acid desaturase CarF family.</text>
</comment>
<dbReference type="PANTHER" id="PTHR48230">
    <property type="match status" value="1"/>
</dbReference>
<dbReference type="PANTHER" id="PTHR48230:SF1">
    <property type="entry name" value="LIPID DESATURASE DOMAIN-CONTAINING PROTEIN"/>
    <property type="match status" value="1"/>
</dbReference>
<keyword evidence="5 6" id="KW-0472">Membrane</keyword>
<dbReference type="InterPro" id="IPR053335">
    <property type="entry name" value="Fatty_acid_desaturase_CarF"/>
</dbReference>
<keyword evidence="8" id="KW-1185">Reference proteome</keyword>
<dbReference type="GO" id="GO:0016020">
    <property type="term" value="C:membrane"/>
    <property type="evidence" value="ECO:0007669"/>
    <property type="project" value="UniProtKB-SubCell"/>
</dbReference>
<keyword evidence="4 6" id="KW-1133">Transmembrane helix</keyword>
<evidence type="ECO:0000256" key="3">
    <source>
        <dbReference type="ARBA" id="ARBA00022692"/>
    </source>
</evidence>
<protein>
    <submittedName>
        <fullName evidence="9">Lipid desaturase domain-containing protein</fullName>
    </submittedName>
</protein>
<evidence type="ECO:0000256" key="1">
    <source>
        <dbReference type="ARBA" id="ARBA00004141"/>
    </source>
</evidence>
<dbReference type="Proteomes" id="UP000887540">
    <property type="component" value="Unplaced"/>
</dbReference>
<proteinExistence type="inferred from homology"/>
<feature type="transmembrane region" description="Helical" evidence="6">
    <location>
        <begin position="101"/>
        <end position="120"/>
    </location>
</feature>
<sequence>MLTAPGSAYLYNTNPDIDDEYEEKIRAAYEEYETEDDNEVDEEDNDDYNEMVQLIESMPEDDPNGNVNTKMGEAKPRWGPSHAGAKTLASMYSKEKRIQEIISIIIASNLFIIVIGLLIYSFHPSYIHSIFFAAFLGIIVADFASGIVHWGADTWGTVDTFIGRNFIRPFREHHVDPTAIARHDFIEVNGDNFMLCIPKLAHMIYEHLALNEEELRPLIPYHWFWLLLGIYAAMTNQIHKWSHTYFKLSPWVLRLQKAHIILPRQHHKLHHISPHACNYCITTGWLNPILDGSGFWRHLEEIITRVTGWQPRDDDLKWATKVE</sequence>
<reference evidence="9" key="1">
    <citation type="submission" date="2022-11" db="UniProtKB">
        <authorList>
            <consortium name="WormBaseParasite"/>
        </authorList>
    </citation>
    <scope>IDENTIFICATION</scope>
</reference>
<keyword evidence="3 6" id="KW-0812">Transmembrane</keyword>
<evidence type="ECO:0000256" key="5">
    <source>
        <dbReference type="ARBA" id="ARBA00023136"/>
    </source>
</evidence>
<evidence type="ECO:0000256" key="4">
    <source>
        <dbReference type="ARBA" id="ARBA00022989"/>
    </source>
</evidence>
<evidence type="ECO:0000256" key="6">
    <source>
        <dbReference type="SAM" id="Phobius"/>
    </source>
</evidence>
<feature type="domain" description="Lipid desaturase" evidence="7">
    <location>
        <begin position="138"/>
        <end position="314"/>
    </location>
</feature>
<evidence type="ECO:0000313" key="9">
    <source>
        <dbReference type="WBParaSite" id="ACRNAN_Path_1111.g4283.t1"/>
    </source>
</evidence>
<feature type="transmembrane region" description="Helical" evidence="6">
    <location>
        <begin position="126"/>
        <end position="144"/>
    </location>
</feature>